<feature type="transmembrane region" description="Helical" evidence="7">
    <location>
        <begin position="86"/>
        <end position="110"/>
    </location>
</feature>
<accession>A0A8J5GDC9</accession>
<feature type="transmembrane region" description="Helical" evidence="7">
    <location>
        <begin position="122"/>
        <end position="143"/>
    </location>
</feature>
<dbReference type="InterPro" id="IPR013057">
    <property type="entry name" value="AA_transpt_TM"/>
</dbReference>
<feature type="domain" description="Amino acid transporter transmembrane" evidence="8">
    <location>
        <begin position="112"/>
        <end position="258"/>
    </location>
</feature>
<dbReference type="GO" id="GO:0006865">
    <property type="term" value="P:amino acid transport"/>
    <property type="evidence" value="ECO:0007669"/>
    <property type="project" value="UniProtKB-KW"/>
</dbReference>
<organism evidence="9 10">
    <name type="scientific">Zingiber officinale</name>
    <name type="common">Ginger</name>
    <name type="synonym">Amomum zingiber</name>
    <dbReference type="NCBI Taxonomy" id="94328"/>
    <lineage>
        <taxon>Eukaryota</taxon>
        <taxon>Viridiplantae</taxon>
        <taxon>Streptophyta</taxon>
        <taxon>Embryophyta</taxon>
        <taxon>Tracheophyta</taxon>
        <taxon>Spermatophyta</taxon>
        <taxon>Magnoliopsida</taxon>
        <taxon>Liliopsida</taxon>
        <taxon>Zingiberales</taxon>
        <taxon>Zingiberaceae</taxon>
        <taxon>Zingiber</taxon>
    </lineage>
</organism>
<dbReference type="Proteomes" id="UP000734854">
    <property type="component" value="Unassembled WGS sequence"/>
</dbReference>
<evidence type="ECO:0000256" key="2">
    <source>
        <dbReference type="ARBA" id="ARBA00022448"/>
    </source>
</evidence>
<evidence type="ECO:0000313" key="10">
    <source>
        <dbReference type="Proteomes" id="UP000734854"/>
    </source>
</evidence>
<evidence type="ECO:0000256" key="3">
    <source>
        <dbReference type="ARBA" id="ARBA00022692"/>
    </source>
</evidence>
<feature type="domain" description="Amino acid transporter transmembrane" evidence="8">
    <location>
        <begin position="281"/>
        <end position="441"/>
    </location>
</feature>
<dbReference type="EMBL" id="JACMSC010000010">
    <property type="protein sequence ID" value="KAG6505176.1"/>
    <property type="molecule type" value="Genomic_DNA"/>
</dbReference>
<name>A0A8J5GDC9_ZINOF</name>
<keyword evidence="5 7" id="KW-1133">Transmembrane helix</keyword>
<keyword evidence="4" id="KW-0029">Amino-acid transport</keyword>
<dbReference type="GO" id="GO:0016020">
    <property type="term" value="C:membrane"/>
    <property type="evidence" value="ECO:0007669"/>
    <property type="project" value="UniProtKB-SubCell"/>
</dbReference>
<dbReference type="Pfam" id="PF01490">
    <property type="entry name" value="Aa_trans"/>
    <property type="match status" value="2"/>
</dbReference>
<evidence type="ECO:0000256" key="5">
    <source>
        <dbReference type="ARBA" id="ARBA00022989"/>
    </source>
</evidence>
<keyword evidence="2" id="KW-0813">Transport</keyword>
<dbReference type="PANTHER" id="PTHR48017">
    <property type="entry name" value="OS05G0424000 PROTEIN-RELATED"/>
    <property type="match status" value="1"/>
</dbReference>
<keyword evidence="6 7" id="KW-0472">Membrane</keyword>
<dbReference type="AlphaFoldDB" id="A0A8J5GDC9"/>
<feature type="transmembrane region" description="Helical" evidence="7">
    <location>
        <begin position="384"/>
        <end position="404"/>
    </location>
</feature>
<evidence type="ECO:0000256" key="4">
    <source>
        <dbReference type="ARBA" id="ARBA00022970"/>
    </source>
</evidence>
<feature type="transmembrane region" description="Helical" evidence="7">
    <location>
        <begin position="416"/>
        <end position="441"/>
    </location>
</feature>
<keyword evidence="10" id="KW-1185">Reference proteome</keyword>
<keyword evidence="3 7" id="KW-0812">Transmembrane</keyword>
<evidence type="ECO:0000313" key="9">
    <source>
        <dbReference type="EMBL" id="KAG6505176.1"/>
    </source>
</evidence>
<comment type="caution">
    <text evidence="9">The sequence shown here is derived from an EMBL/GenBank/DDBJ whole genome shotgun (WGS) entry which is preliminary data.</text>
</comment>
<protein>
    <recommendedName>
        <fullName evidence="8">Amino acid transporter transmembrane domain-containing protein</fullName>
    </recommendedName>
</protein>
<sequence length="453" mass="50937">MKMANNGIATSYYHQAALELGLPQEPTKYFDDDGRLKRTGSLECTHHNSGDWLWRALLGLGQLVSLDGLPVLPSCYSSRLLPTTLLLSWLTATALVIPSLANVTTLTWMLHKLISVCGYLQYLNIVGVAIGYTIAASISMVAIKRSNCFHKNGDDSPCQVDSNPYIIFFAIIEILLSDSRFRPDLVALHRRRCHVLHLLFHQPQSRHHPKNGGIRGSLTGISIGTMIEMEKVWRTLQAFGDIAFAYSYSILLIEIQRAHHHALLHALRMHGLRRLRRHGAGNLLTGFGFYNPYWLLDIANAAIVVHLVGAYQVYCQPLFAFVEKWAARSWPKSRFITAEIEIPMPGDRSPYKFNIFRTTWRSAFVVATTVVSMLLPFFNDVVGLLGDVGFWPLTVYFPVEMYIVQKKVERWNTRWVCLQMLSLACLAITVASAAGSIAGVVTDLKVHRPFKPS</sequence>
<evidence type="ECO:0000259" key="8">
    <source>
        <dbReference type="Pfam" id="PF01490"/>
    </source>
</evidence>
<evidence type="ECO:0000256" key="6">
    <source>
        <dbReference type="ARBA" id="ARBA00023136"/>
    </source>
</evidence>
<evidence type="ECO:0000256" key="7">
    <source>
        <dbReference type="SAM" id="Phobius"/>
    </source>
</evidence>
<gene>
    <name evidence="9" type="ORF">ZIOFF_037530</name>
</gene>
<comment type="subcellular location">
    <subcellularLocation>
        <location evidence="1">Membrane</location>
    </subcellularLocation>
</comment>
<evidence type="ECO:0000256" key="1">
    <source>
        <dbReference type="ARBA" id="ARBA00004370"/>
    </source>
</evidence>
<reference evidence="9 10" key="1">
    <citation type="submission" date="2020-08" db="EMBL/GenBank/DDBJ databases">
        <title>Plant Genome Project.</title>
        <authorList>
            <person name="Zhang R.-G."/>
        </authorList>
    </citation>
    <scope>NUCLEOTIDE SEQUENCE [LARGE SCALE GENOMIC DNA]</scope>
    <source>
        <tissue evidence="9">Rhizome</tissue>
    </source>
</reference>
<proteinExistence type="predicted"/>